<sequence>MKLCSSRLSFLIVVIFFFAGLYISSDARKLPSMTATEEFQKQFRQLRFGGERMLPERKTGKKNDQIYGVSVREVPDGPNPLHNK</sequence>
<keyword evidence="2" id="KW-0472">Membrane</keyword>
<feature type="transmembrane region" description="Helical" evidence="2">
    <location>
        <begin position="6"/>
        <end position="23"/>
    </location>
</feature>
<dbReference type="EMBL" id="LS974625">
    <property type="protein sequence ID" value="CAG7860982.1"/>
    <property type="molecule type" value="Genomic_DNA"/>
</dbReference>
<gene>
    <name evidence="4" type="ORF">BRAA09T37005Z</name>
    <name evidence="3" type="ORF">BRAPAZ1V2_A09P14490.2</name>
</gene>
<dbReference type="EMBL" id="LR031568">
    <property type="protein sequence ID" value="VDC59394.1"/>
    <property type="molecule type" value="Genomic_DNA"/>
</dbReference>
<evidence type="ECO:0000313" key="3">
    <source>
        <dbReference type="EMBL" id="CAG7860982.1"/>
    </source>
</evidence>
<dbReference type="InterPro" id="IPR055317">
    <property type="entry name" value="CLE14-like"/>
</dbReference>
<dbReference type="PANTHER" id="PTHR35472:SF4">
    <property type="entry name" value="DUF19 DOMAIN-CONTAINING PROTEIN"/>
    <property type="match status" value="1"/>
</dbReference>
<keyword evidence="2" id="KW-1133">Transmembrane helix</keyword>
<organism evidence="4">
    <name type="scientific">Brassica campestris</name>
    <name type="common">Field mustard</name>
    <dbReference type="NCBI Taxonomy" id="3711"/>
    <lineage>
        <taxon>Eukaryota</taxon>
        <taxon>Viridiplantae</taxon>
        <taxon>Streptophyta</taxon>
        <taxon>Embryophyta</taxon>
        <taxon>Tracheophyta</taxon>
        <taxon>Spermatophyta</taxon>
        <taxon>Magnoliopsida</taxon>
        <taxon>eudicotyledons</taxon>
        <taxon>Gunneridae</taxon>
        <taxon>Pentapetalae</taxon>
        <taxon>rosids</taxon>
        <taxon>malvids</taxon>
        <taxon>Brassicales</taxon>
        <taxon>Brassicaceae</taxon>
        <taxon>Brassiceae</taxon>
        <taxon>Brassica</taxon>
    </lineage>
</organism>
<dbReference type="PANTHER" id="PTHR35472">
    <property type="match status" value="1"/>
</dbReference>
<evidence type="ECO:0000256" key="2">
    <source>
        <dbReference type="SAM" id="Phobius"/>
    </source>
</evidence>
<name>A0A3P5Y6L6_BRACM</name>
<reference evidence="4" key="1">
    <citation type="submission" date="2018-11" db="EMBL/GenBank/DDBJ databases">
        <authorList>
            <consortium name="Genoscope - CEA"/>
            <person name="William W."/>
        </authorList>
    </citation>
    <scope>NUCLEOTIDE SEQUENCE</scope>
</reference>
<dbReference type="Gramene" id="A09p14490.2_BraZ1">
    <property type="protein sequence ID" value="A09p14490.2_BraZ1.CDS.1"/>
    <property type="gene ID" value="A09g14490.2_BraZ1"/>
</dbReference>
<evidence type="ECO:0000313" key="4">
    <source>
        <dbReference type="EMBL" id="VDC59394.1"/>
    </source>
</evidence>
<proteinExistence type="predicted"/>
<protein>
    <submittedName>
        <fullName evidence="3">Uncharacterized protein</fullName>
    </submittedName>
</protein>
<feature type="region of interest" description="Disordered" evidence="1">
    <location>
        <begin position="57"/>
        <end position="84"/>
    </location>
</feature>
<accession>A0A3P5Y6L6</accession>
<evidence type="ECO:0000256" key="1">
    <source>
        <dbReference type="SAM" id="MobiDB-lite"/>
    </source>
</evidence>
<keyword evidence="2" id="KW-0812">Transmembrane</keyword>
<dbReference type="Proteomes" id="UP000694005">
    <property type="component" value="Chromosome A09"/>
</dbReference>
<dbReference type="AlphaFoldDB" id="A0A3P5Y6L6"/>